<reference evidence="2 3" key="1">
    <citation type="journal article" date="2017" name="Mycologia">
        <title>Bifiguratus adelaidae, gen. et sp. nov., a new member of Mucoromycotina in endophytic and soil-dwelling habitats.</title>
        <authorList>
            <person name="Torres-Cruz T.J."/>
            <person name="Billingsley Tobias T.L."/>
            <person name="Almatruk M."/>
            <person name="Hesse C."/>
            <person name="Kuske C.R."/>
            <person name="Desiro A."/>
            <person name="Benucci G.M."/>
            <person name="Bonito G."/>
            <person name="Stajich J.E."/>
            <person name="Dunlap C."/>
            <person name="Arnold A.E."/>
            <person name="Porras-Alfaro A."/>
        </authorList>
    </citation>
    <scope>NUCLEOTIDE SEQUENCE [LARGE SCALE GENOMIC DNA]</scope>
    <source>
        <strain evidence="2 3">AZ0501</strain>
    </source>
</reference>
<dbReference type="EMBL" id="MVBO01000101">
    <property type="protein sequence ID" value="OZJ03153.1"/>
    <property type="molecule type" value="Genomic_DNA"/>
</dbReference>
<sequence>MPFFGKIIDKAKHPNTSSGSHSTSDTLTQPPPARTTPSKNTNMDFLPSTAVPPASPPHSNSASFDRTSKDAMQVD</sequence>
<organism evidence="2 3">
    <name type="scientific">Bifiguratus adelaidae</name>
    <dbReference type="NCBI Taxonomy" id="1938954"/>
    <lineage>
        <taxon>Eukaryota</taxon>
        <taxon>Fungi</taxon>
        <taxon>Fungi incertae sedis</taxon>
        <taxon>Mucoromycota</taxon>
        <taxon>Mucoromycotina</taxon>
        <taxon>Endogonomycetes</taxon>
        <taxon>Endogonales</taxon>
        <taxon>Endogonales incertae sedis</taxon>
        <taxon>Bifiguratus</taxon>
    </lineage>
</organism>
<accession>A0A261XXQ1</accession>
<gene>
    <name evidence="2" type="ORF">BZG36_03898</name>
</gene>
<feature type="region of interest" description="Disordered" evidence="1">
    <location>
        <begin position="1"/>
        <end position="75"/>
    </location>
</feature>
<evidence type="ECO:0000256" key="1">
    <source>
        <dbReference type="SAM" id="MobiDB-lite"/>
    </source>
</evidence>
<comment type="caution">
    <text evidence="2">The sequence shown here is derived from an EMBL/GenBank/DDBJ whole genome shotgun (WGS) entry which is preliminary data.</text>
</comment>
<proteinExistence type="predicted"/>
<keyword evidence="3" id="KW-1185">Reference proteome</keyword>
<dbReference type="Proteomes" id="UP000242875">
    <property type="component" value="Unassembled WGS sequence"/>
</dbReference>
<dbReference type="AlphaFoldDB" id="A0A261XXQ1"/>
<feature type="compositionally biased region" description="Polar residues" evidence="1">
    <location>
        <begin position="14"/>
        <end position="28"/>
    </location>
</feature>
<protein>
    <submittedName>
        <fullName evidence="2">Uncharacterized protein</fullName>
    </submittedName>
</protein>
<feature type="non-terminal residue" evidence="2">
    <location>
        <position position="75"/>
    </location>
</feature>
<evidence type="ECO:0000313" key="3">
    <source>
        <dbReference type="Proteomes" id="UP000242875"/>
    </source>
</evidence>
<name>A0A261XXQ1_9FUNG</name>
<evidence type="ECO:0000313" key="2">
    <source>
        <dbReference type="EMBL" id="OZJ03153.1"/>
    </source>
</evidence>